<accession>A0ABP0LTF0</accession>
<evidence type="ECO:0000259" key="1">
    <source>
        <dbReference type="Pfam" id="PF13475"/>
    </source>
</evidence>
<organism evidence="2 3">
    <name type="scientific">Durusdinium trenchii</name>
    <dbReference type="NCBI Taxonomy" id="1381693"/>
    <lineage>
        <taxon>Eukaryota</taxon>
        <taxon>Sar</taxon>
        <taxon>Alveolata</taxon>
        <taxon>Dinophyceae</taxon>
        <taxon>Suessiales</taxon>
        <taxon>Symbiodiniaceae</taxon>
        <taxon>Durusdinium</taxon>
    </lineage>
</organism>
<gene>
    <name evidence="2" type="ORF">SCF082_LOCUS24429</name>
</gene>
<keyword evidence="3" id="KW-1185">Reference proteome</keyword>
<protein>
    <submittedName>
        <fullName evidence="2">Bacilysin biosynthesis oxidoreductase BacC</fullName>
    </submittedName>
</protein>
<feature type="domain" description="DUF4116" evidence="1">
    <location>
        <begin position="91"/>
        <end position="131"/>
    </location>
</feature>
<dbReference type="EMBL" id="CAXAMM010017969">
    <property type="protein sequence ID" value="CAK9042465.1"/>
    <property type="molecule type" value="Genomic_DNA"/>
</dbReference>
<dbReference type="Proteomes" id="UP001642464">
    <property type="component" value="Unassembled WGS sequence"/>
</dbReference>
<reference evidence="2 3" key="1">
    <citation type="submission" date="2024-02" db="EMBL/GenBank/DDBJ databases">
        <authorList>
            <person name="Chen Y."/>
            <person name="Shah S."/>
            <person name="Dougan E. K."/>
            <person name="Thang M."/>
            <person name="Chan C."/>
        </authorList>
    </citation>
    <scope>NUCLEOTIDE SEQUENCE [LARGE SCALE GENOMIC DNA]</scope>
</reference>
<evidence type="ECO:0000313" key="3">
    <source>
        <dbReference type="Proteomes" id="UP001642464"/>
    </source>
</evidence>
<proteinExistence type="predicted"/>
<feature type="domain" description="DUF4116" evidence="1">
    <location>
        <begin position="133"/>
        <end position="181"/>
    </location>
</feature>
<dbReference type="InterPro" id="IPR025197">
    <property type="entry name" value="DUF4116"/>
</dbReference>
<dbReference type="Pfam" id="PF13475">
    <property type="entry name" value="DUF4116"/>
    <property type="match status" value="2"/>
</dbReference>
<comment type="caution">
    <text evidence="2">The sequence shown here is derived from an EMBL/GenBank/DDBJ whole genome shotgun (WGS) entry which is preliminary data.</text>
</comment>
<evidence type="ECO:0000313" key="2">
    <source>
        <dbReference type="EMBL" id="CAK9042465.1"/>
    </source>
</evidence>
<sequence length="193" mass="21277">MARVTVVTAGGTIVAENHKLEPDDTFSELLEMGILKIPHDPDTILRFQLLSPSGEILKKETRVASRVNDGDTLTFIMVARDPRAHAWIPRVNSDPDCLKCAPEYARSDRFVVMEAVAKDGQALGYAVPELRADKEVVSRAVSQDGRSLQFASPELRDDKEVALKAVLNQGRALEFASERLRGDFAASILWSDS</sequence>
<name>A0ABP0LTF0_9DINO</name>